<dbReference type="Pfam" id="PF00486">
    <property type="entry name" value="Trans_reg_C"/>
    <property type="match status" value="1"/>
</dbReference>
<dbReference type="PANTHER" id="PTHR48111">
    <property type="entry name" value="REGULATOR OF RPOS"/>
    <property type="match status" value="1"/>
</dbReference>
<organism evidence="6 7">
    <name type="scientific">Nocardioides taihuensis</name>
    <dbReference type="NCBI Taxonomy" id="1835606"/>
    <lineage>
        <taxon>Bacteria</taxon>
        <taxon>Bacillati</taxon>
        <taxon>Actinomycetota</taxon>
        <taxon>Actinomycetes</taxon>
        <taxon>Propionibacteriales</taxon>
        <taxon>Nocardioidaceae</taxon>
        <taxon>Nocardioides</taxon>
    </lineage>
</organism>
<reference evidence="7" key="1">
    <citation type="journal article" date="2019" name="Int. J. Syst. Evol. Microbiol.">
        <title>The Global Catalogue of Microorganisms (GCM) 10K type strain sequencing project: providing services to taxonomists for standard genome sequencing and annotation.</title>
        <authorList>
            <consortium name="The Broad Institute Genomics Platform"/>
            <consortium name="The Broad Institute Genome Sequencing Center for Infectious Disease"/>
            <person name="Wu L."/>
            <person name="Ma J."/>
        </authorList>
    </citation>
    <scope>NUCLEOTIDE SEQUENCE [LARGE SCALE GENOMIC DNA]</scope>
    <source>
        <strain evidence="7">DFY41</strain>
    </source>
</reference>
<evidence type="ECO:0000256" key="2">
    <source>
        <dbReference type="PROSITE-ProRule" id="PRU00169"/>
    </source>
</evidence>
<dbReference type="Gene3D" id="3.40.50.2300">
    <property type="match status" value="1"/>
</dbReference>
<evidence type="ECO:0000256" key="1">
    <source>
        <dbReference type="ARBA" id="ARBA00023125"/>
    </source>
</evidence>
<dbReference type="SMART" id="SM00448">
    <property type="entry name" value="REC"/>
    <property type="match status" value="1"/>
</dbReference>
<dbReference type="PROSITE" id="PS51755">
    <property type="entry name" value="OMPR_PHOB"/>
    <property type="match status" value="1"/>
</dbReference>
<dbReference type="PANTHER" id="PTHR48111:SF36">
    <property type="entry name" value="TRANSCRIPTIONAL REGULATORY PROTEIN CUTR"/>
    <property type="match status" value="1"/>
</dbReference>
<keyword evidence="7" id="KW-1185">Reference proteome</keyword>
<sequence length="227" mass="25226">MRILLVEDDKQLAATLRRGLEGEGYAVDVALDGGEGAWLAQENEYDAMVVDVMLPVLTGDALCARLREAGDWTPILMLTARSGPQEEARALDTGADDFLAKPFSFMVLTARLRALVRRGRTERPAALEVGDLRLDPAAHTVHRGQVPVALTPRQFSLLELLMRRAGEPVPKSTILEHVWDFAYEGAPNIVEVYVSQLRRQIDEPFGRHSLQTLRMVGYRVVDDRVPG</sequence>
<evidence type="ECO:0000256" key="3">
    <source>
        <dbReference type="PROSITE-ProRule" id="PRU01091"/>
    </source>
</evidence>
<feature type="domain" description="OmpR/PhoB-type" evidence="5">
    <location>
        <begin position="124"/>
        <end position="222"/>
    </location>
</feature>
<evidence type="ECO:0000313" key="7">
    <source>
        <dbReference type="Proteomes" id="UP001596087"/>
    </source>
</evidence>
<dbReference type="RefSeq" id="WP_378588016.1">
    <property type="nucleotide sequence ID" value="NZ_JBHSKD010000004.1"/>
</dbReference>
<dbReference type="Proteomes" id="UP001596087">
    <property type="component" value="Unassembled WGS sequence"/>
</dbReference>
<feature type="modified residue" description="4-aspartylphosphate" evidence="2">
    <location>
        <position position="51"/>
    </location>
</feature>
<gene>
    <name evidence="6" type="ORF">ACFPGP_05635</name>
</gene>
<name>A0ABW0BGD9_9ACTN</name>
<evidence type="ECO:0000313" key="6">
    <source>
        <dbReference type="EMBL" id="MFC5176145.1"/>
    </source>
</evidence>
<dbReference type="InterPro" id="IPR011006">
    <property type="entry name" value="CheY-like_superfamily"/>
</dbReference>
<dbReference type="Pfam" id="PF00072">
    <property type="entry name" value="Response_reg"/>
    <property type="match status" value="1"/>
</dbReference>
<protein>
    <submittedName>
        <fullName evidence="6">Response regulator transcription factor</fullName>
    </submittedName>
</protein>
<feature type="DNA-binding region" description="OmpR/PhoB-type" evidence="3">
    <location>
        <begin position="124"/>
        <end position="222"/>
    </location>
</feature>
<dbReference type="InterPro" id="IPR001867">
    <property type="entry name" value="OmpR/PhoB-type_DNA-bd"/>
</dbReference>
<dbReference type="SUPFAM" id="SSF52172">
    <property type="entry name" value="CheY-like"/>
    <property type="match status" value="1"/>
</dbReference>
<dbReference type="CDD" id="cd19935">
    <property type="entry name" value="REC_OmpR_CusR-like"/>
    <property type="match status" value="1"/>
</dbReference>
<dbReference type="EMBL" id="JBHSKD010000004">
    <property type="protein sequence ID" value="MFC5176145.1"/>
    <property type="molecule type" value="Genomic_DNA"/>
</dbReference>
<evidence type="ECO:0000259" key="4">
    <source>
        <dbReference type="PROSITE" id="PS50110"/>
    </source>
</evidence>
<proteinExistence type="predicted"/>
<dbReference type="InterPro" id="IPR036388">
    <property type="entry name" value="WH-like_DNA-bd_sf"/>
</dbReference>
<dbReference type="InterPro" id="IPR039420">
    <property type="entry name" value="WalR-like"/>
</dbReference>
<dbReference type="InterPro" id="IPR001789">
    <property type="entry name" value="Sig_transdc_resp-reg_receiver"/>
</dbReference>
<keyword evidence="2" id="KW-0597">Phosphoprotein</keyword>
<dbReference type="PROSITE" id="PS50110">
    <property type="entry name" value="RESPONSE_REGULATORY"/>
    <property type="match status" value="1"/>
</dbReference>
<evidence type="ECO:0000259" key="5">
    <source>
        <dbReference type="PROSITE" id="PS51755"/>
    </source>
</evidence>
<accession>A0ABW0BGD9</accession>
<dbReference type="SMART" id="SM00862">
    <property type="entry name" value="Trans_reg_C"/>
    <property type="match status" value="1"/>
</dbReference>
<feature type="domain" description="Response regulatory" evidence="4">
    <location>
        <begin position="2"/>
        <end position="116"/>
    </location>
</feature>
<comment type="caution">
    <text evidence="6">The sequence shown here is derived from an EMBL/GenBank/DDBJ whole genome shotgun (WGS) entry which is preliminary data.</text>
</comment>
<keyword evidence="1 3" id="KW-0238">DNA-binding</keyword>
<dbReference type="CDD" id="cd00383">
    <property type="entry name" value="trans_reg_C"/>
    <property type="match status" value="1"/>
</dbReference>
<dbReference type="Gene3D" id="1.10.10.10">
    <property type="entry name" value="Winged helix-like DNA-binding domain superfamily/Winged helix DNA-binding domain"/>
    <property type="match status" value="1"/>
</dbReference>